<dbReference type="AlphaFoldDB" id="A0A238L8H8"/>
<dbReference type="EMBL" id="FXZK01000001">
    <property type="protein sequence ID" value="SMY05968.1"/>
    <property type="molecule type" value="Genomic_DNA"/>
</dbReference>
<evidence type="ECO:0000313" key="2">
    <source>
        <dbReference type="Proteomes" id="UP000201613"/>
    </source>
</evidence>
<dbReference type="InterPro" id="IPR018666">
    <property type="entry name" value="DUF2125"/>
</dbReference>
<proteinExistence type="predicted"/>
<accession>A0A238L8H8</accession>
<sequence length="331" mass="36108">MRFLIILVAAFAALYGGYWFVGSAASTRAATEVMTRLEADGLEVAYEEIRTIGFPSRFDTTLTDVTIADPARNIGWQAPFFQLFALSYNPTHIIAVWPDRQQFDLPRDTVTLVSERLRASVQARPTPTLPLREATLEGADLRVLSQNGWEVDLTTVLAALRAVTGGEVDDHSYEVYAEATEISLPTVLLQALGGAEVAPSLIERIRLDGRLRLDAPLDRMVSPQALPRVTALTLRDAAFRWGDMSINAVGDLTIDPAGVPEGQITLTVTNWRQVIDVALSAGLLDPRWEPTLTRAASALAQGSDRLEAPIRLQNGFMSLGPLPLGPAPRLR</sequence>
<dbReference type="RefSeq" id="WP_093990199.1">
    <property type="nucleotide sequence ID" value="NZ_FXZK01000001.1"/>
</dbReference>
<keyword evidence="2" id="KW-1185">Reference proteome</keyword>
<evidence type="ECO:0008006" key="3">
    <source>
        <dbReference type="Google" id="ProtNLM"/>
    </source>
</evidence>
<dbReference type="Pfam" id="PF09898">
    <property type="entry name" value="DUF2125"/>
    <property type="match status" value="1"/>
</dbReference>
<organism evidence="1 2">
    <name type="scientific">Flavimaricola marinus</name>
    <dbReference type="NCBI Taxonomy" id="1819565"/>
    <lineage>
        <taxon>Bacteria</taxon>
        <taxon>Pseudomonadati</taxon>
        <taxon>Pseudomonadota</taxon>
        <taxon>Alphaproteobacteria</taxon>
        <taxon>Rhodobacterales</taxon>
        <taxon>Paracoccaceae</taxon>
        <taxon>Flavimaricola</taxon>
    </lineage>
</organism>
<dbReference type="OrthoDB" id="7625707at2"/>
<dbReference type="Proteomes" id="UP000201613">
    <property type="component" value="Unassembled WGS sequence"/>
</dbReference>
<protein>
    <recommendedName>
        <fullName evidence="3">DUF2125 domain-containing protein</fullName>
    </recommendedName>
</protein>
<reference evidence="1 2" key="1">
    <citation type="submission" date="2017-05" db="EMBL/GenBank/DDBJ databases">
        <authorList>
            <person name="Song R."/>
            <person name="Chenine A.L."/>
            <person name="Ruprecht R.M."/>
        </authorList>
    </citation>
    <scope>NUCLEOTIDE SEQUENCE [LARGE SCALE GENOMIC DNA]</scope>
    <source>
        <strain evidence="1 2">CECT 8899</strain>
    </source>
</reference>
<evidence type="ECO:0000313" key="1">
    <source>
        <dbReference type="EMBL" id="SMY05968.1"/>
    </source>
</evidence>
<name>A0A238L8H8_9RHOB</name>
<gene>
    <name evidence="1" type="ORF">LOM8899_00089</name>
</gene>